<dbReference type="SUPFAM" id="SSF53098">
    <property type="entry name" value="Ribonuclease H-like"/>
    <property type="match status" value="1"/>
</dbReference>
<dbReference type="GO" id="GO:0003735">
    <property type="term" value="F:structural constituent of ribosome"/>
    <property type="evidence" value="ECO:0007669"/>
    <property type="project" value="TreeGrafter"/>
</dbReference>
<feature type="domain" description="S1 motif" evidence="2">
    <location>
        <begin position="648"/>
        <end position="717"/>
    </location>
</feature>
<dbReference type="SMART" id="SM00732">
    <property type="entry name" value="YqgFc"/>
    <property type="match status" value="1"/>
</dbReference>
<dbReference type="InterPro" id="IPR023319">
    <property type="entry name" value="Tex-like_HTH_dom_sf"/>
</dbReference>
<dbReference type="InterPro" id="IPR055179">
    <property type="entry name" value="Tex-like_central_region"/>
</dbReference>
<dbReference type="SUPFAM" id="SSF158832">
    <property type="entry name" value="Tex N-terminal region-like"/>
    <property type="match status" value="1"/>
</dbReference>
<evidence type="ECO:0000313" key="3">
    <source>
        <dbReference type="EMBL" id="BBO66137.1"/>
    </source>
</evidence>
<dbReference type="FunFam" id="1.10.150.310:FF:000001">
    <property type="entry name" value="RNA-binding transcriptional accessory protein"/>
    <property type="match status" value="1"/>
</dbReference>
<dbReference type="Proteomes" id="UP000427906">
    <property type="component" value="Chromosome"/>
</dbReference>
<dbReference type="Pfam" id="PF12836">
    <property type="entry name" value="HHH_3"/>
    <property type="match status" value="1"/>
</dbReference>
<dbReference type="InterPro" id="IPR023323">
    <property type="entry name" value="Tex-like_dom_sf"/>
</dbReference>
<dbReference type="InterPro" id="IPR041692">
    <property type="entry name" value="HHH_9"/>
</dbReference>
<dbReference type="RefSeq" id="WP_155314558.1">
    <property type="nucleotide sequence ID" value="NZ_AP021874.1"/>
</dbReference>
<dbReference type="Pfam" id="PF22706">
    <property type="entry name" value="Tex_central_region"/>
    <property type="match status" value="1"/>
</dbReference>
<dbReference type="GO" id="GO:0003729">
    <property type="term" value="F:mRNA binding"/>
    <property type="evidence" value="ECO:0007669"/>
    <property type="project" value="TreeGrafter"/>
</dbReference>
<keyword evidence="4" id="KW-1185">Reference proteome</keyword>
<evidence type="ECO:0000256" key="1">
    <source>
        <dbReference type="SAM" id="MobiDB-lite"/>
    </source>
</evidence>
<dbReference type="GO" id="GO:0006139">
    <property type="term" value="P:nucleobase-containing compound metabolic process"/>
    <property type="evidence" value="ECO:0007669"/>
    <property type="project" value="InterPro"/>
</dbReference>
<dbReference type="InterPro" id="IPR003029">
    <property type="entry name" value="S1_domain"/>
</dbReference>
<dbReference type="SUPFAM" id="SSF47781">
    <property type="entry name" value="RuvA domain 2-like"/>
    <property type="match status" value="2"/>
</dbReference>
<dbReference type="InterPro" id="IPR044146">
    <property type="entry name" value="S1_Tex"/>
</dbReference>
<dbReference type="PROSITE" id="PS50126">
    <property type="entry name" value="S1"/>
    <property type="match status" value="1"/>
</dbReference>
<dbReference type="AlphaFoldDB" id="A0A5K7YNH3"/>
<gene>
    <name evidence="3" type="ORF">DSCA_00670</name>
</gene>
<dbReference type="InterPro" id="IPR032639">
    <property type="entry name" value="Tex_YqgF"/>
</dbReference>
<dbReference type="GO" id="GO:0005737">
    <property type="term" value="C:cytoplasm"/>
    <property type="evidence" value="ECO:0007669"/>
    <property type="project" value="UniProtKB-ARBA"/>
</dbReference>
<dbReference type="EMBL" id="AP021874">
    <property type="protein sequence ID" value="BBO66137.1"/>
    <property type="molecule type" value="Genomic_DNA"/>
</dbReference>
<dbReference type="InterPro" id="IPR006641">
    <property type="entry name" value="YqgF/RNaseH-like_dom"/>
</dbReference>
<dbReference type="OrthoDB" id="9804714at2"/>
<organism evidence="3 4">
    <name type="scientific">Desulfosarcina alkanivorans</name>
    <dbReference type="NCBI Taxonomy" id="571177"/>
    <lineage>
        <taxon>Bacteria</taxon>
        <taxon>Pseudomonadati</taxon>
        <taxon>Thermodesulfobacteriota</taxon>
        <taxon>Desulfobacteria</taxon>
        <taxon>Desulfobacterales</taxon>
        <taxon>Desulfosarcinaceae</taxon>
        <taxon>Desulfosarcina</taxon>
    </lineage>
</organism>
<protein>
    <submittedName>
        <fullName evidence="3">RNA-binding transcriptional accessory protein</fullName>
    </submittedName>
</protein>
<dbReference type="PANTHER" id="PTHR10724:SF10">
    <property type="entry name" value="S1 RNA-BINDING DOMAIN-CONTAINING PROTEIN 1"/>
    <property type="match status" value="1"/>
</dbReference>
<proteinExistence type="predicted"/>
<dbReference type="CDD" id="cd05685">
    <property type="entry name" value="S1_Tex"/>
    <property type="match status" value="1"/>
</dbReference>
<sequence length="771" mass="83941">MSAPHASTPETHSHISVICTEMNLDAAQTTAVAKLLEDGATVPFIARYRKEATGSLDEVAVAAIRDRLTQLQELDSRREAILKSLDQHGHLTDDLEARVLAAETMTGLEDIYLPYRPKRRTKATIAREKGLEPLALAILAQDGVDPAALAAGYVDPEKEVAGVDEALAGARDIIAETINEDPQVRSRVRDLFFEKAVISSQVVAGKESEGAKYKDYFQWEEAVSKVPSHRILAMRRGEKEDILGLSIAPQAELAIAILEDLFVKGDGPDADQVRTAAHDAYKRLLSRSMETEVRVALKERADAEAIRVFADNLRQLLLASPLGAKRVMGIDPGFRTGCKVVCLDRQGKLLHNDTVYPHGSDRQAEAATRTIQELSRQFDIEAVAVGNGTAGRETQAFVKGAVDAQTLPVIMVNESGASIYSASEIARQEFPDHDLTVRGAVSIGRRLMDPLSELVKIDPKSIGVGQYQHDVDPFALKGSLDDVVGSCVNGVGVEVNQASVQLLTYVSGLGPQLARNIVAYRDEHGAFTGREMLRKVKRLGPKAYEQCAGFLRIKDGENPLDASAVHPESYPVVQTMADDLGCSVSDLMSDAGLRKKIDLARYVTGTIGLPTLTDILDELAKPGRDPREPFELFSFDENVAAIEDLEPGMRLPGIITNVTNFGAFVDIGVHQDGLVHISELCDRFVKTPADVVAVQQKVTVTVMEVDLPRKRISLSMRSQPGSKPQPKAQPRRPRRTHPPGHRNKTKTAPGPAAARPFNNPFADAFRKASGR</sequence>
<dbReference type="InterPro" id="IPR018974">
    <property type="entry name" value="Tex-like_N"/>
</dbReference>
<dbReference type="FunFam" id="1.10.10.650:FF:000001">
    <property type="entry name" value="S1 RNA-binding domain 1"/>
    <property type="match status" value="1"/>
</dbReference>
<feature type="compositionally biased region" description="Basic residues" evidence="1">
    <location>
        <begin position="729"/>
        <end position="745"/>
    </location>
</feature>
<dbReference type="Gene3D" id="3.30.420.140">
    <property type="entry name" value="YqgF/RNase H-like domain"/>
    <property type="match status" value="1"/>
</dbReference>
<dbReference type="PANTHER" id="PTHR10724">
    <property type="entry name" value="30S RIBOSOMAL PROTEIN S1"/>
    <property type="match status" value="1"/>
</dbReference>
<dbReference type="Pfam" id="PF09371">
    <property type="entry name" value="Tex_N"/>
    <property type="match status" value="1"/>
</dbReference>
<dbReference type="FunFam" id="3.30.420.140:FF:000001">
    <property type="entry name" value="RNA-binding transcriptional accessory protein"/>
    <property type="match status" value="1"/>
</dbReference>
<dbReference type="InterPro" id="IPR037027">
    <property type="entry name" value="YqgF/RNaseH-like_dom_sf"/>
</dbReference>
<dbReference type="SUPFAM" id="SSF50249">
    <property type="entry name" value="Nucleic acid-binding proteins"/>
    <property type="match status" value="1"/>
</dbReference>
<dbReference type="FunFam" id="2.40.50.140:FF:000051">
    <property type="entry name" value="RNA-binding transcriptional accessory protein"/>
    <property type="match status" value="1"/>
</dbReference>
<dbReference type="Pfam" id="PF00575">
    <property type="entry name" value="S1"/>
    <property type="match status" value="1"/>
</dbReference>
<dbReference type="Gene3D" id="1.10.10.650">
    <property type="entry name" value="RuvA domain 2-like"/>
    <property type="match status" value="1"/>
</dbReference>
<dbReference type="Gene3D" id="2.40.50.140">
    <property type="entry name" value="Nucleic acid-binding proteins"/>
    <property type="match status" value="1"/>
</dbReference>
<evidence type="ECO:0000259" key="2">
    <source>
        <dbReference type="PROSITE" id="PS50126"/>
    </source>
</evidence>
<dbReference type="KEGG" id="dalk:DSCA_00670"/>
<dbReference type="Pfam" id="PF16921">
    <property type="entry name" value="Tex_YqgF"/>
    <property type="match status" value="1"/>
</dbReference>
<feature type="compositionally biased region" description="Low complexity" evidence="1">
    <location>
        <begin position="748"/>
        <end position="763"/>
    </location>
</feature>
<dbReference type="InterPro" id="IPR050437">
    <property type="entry name" value="Ribos_protein_bS1-like"/>
</dbReference>
<dbReference type="InterPro" id="IPR012337">
    <property type="entry name" value="RNaseH-like_sf"/>
</dbReference>
<reference evidence="3 4" key="1">
    <citation type="submission" date="2019-11" db="EMBL/GenBank/DDBJ databases">
        <title>Comparative genomics of hydrocarbon-degrading Desulfosarcina strains.</title>
        <authorList>
            <person name="Watanabe M."/>
            <person name="Kojima H."/>
            <person name="Fukui M."/>
        </authorList>
    </citation>
    <scope>NUCLEOTIDE SEQUENCE [LARGE SCALE GENOMIC DNA]</scope>
    <source>
        <strain evidence="3 4">PL12</strain>
    </source>
</reference>
<dbReference type="SMART" id="SM00316">
    <property type="entry name" value="S1"/>
    <property type="match status" value="1"/>
</dbReference>
<evidence type="ECO:0000313" key="4">
    <source>
        <dbReference type="Proteomes" id="UP000427906"/>
    </source>
</evidence>
<name>A0A5K7YNH3_9BACT</name>
<dbReference type="InterPro" id="IPR010994">
    <property type="entry name" value="RuvA_2-like"/>
</dbReference>
<dbReference type="Pfam" id="PF17674">
    <property type="entry name" value="HHH_9"/>
    <property type="match status" value="1"/>
</dbReference>
<dbReference type="Gene3D" id="1.10.150.310">
    <property type="entry name" value="Tex RuvX-like domain-like"/>
    <property type="match status" value="1"/>
</dbReference>
<dbReference type="InterPro" id="IPR012340">
    <property type="entry name" value="NA-bd_OB-fold"/>
</dbReference>
<accession>A0A5K7YNH3</accession>
<dbReference type="GO" id="GO:0006412">
    <property type="term" value="P:translation"/>
    <property type="evidence" value="ECO:0007669"/>
    <property type="project" value="TreeGrafter"/>
</dbReference>
<dbReference type="Gene3D" id="1.10.3500.10">
    <property type="entry name" value="Tex N-terminal region-like"/>
    <property type="match status" value="1"/>
</dbReference>
<feature type="region of interest" description="Disordered" evidence="1">
    <location>
        <begin position="711"/>
        <end position="771"/>
    </location>
</feature>